<dbReference type="InterPro" id="IPR035892">
    <property type="entry name" value="C2_domain_sf"/>
</dbReference>
<dbReference type="GO" id="GO:0005544">
    <property type="term" value="F:calcium-dependent phospholipid binding"/>
    <property type="evidence" value="ECO:0007669"/>
    <property type="project" value="InterPro"/>
</dbReference>
<dbReference type="GO" id="GO:0005886">
    <property type="term" value="C:plasma membrane"/>
    <property type="evidence" value="ECO:0007669"/>
    <property type="project" value="TreeGrafter"/>
</dbReference>
<dbReference type="Gene3D" id="2.60.40.150">
    <property type="entry name" value="C2 domain"/>
    <property type="match status" value="1"/>
</dbReference>
<evidence type="ECO:0000313" key="6">
    <source>
        <dbReference type="WBParaSite" id="Gr19_v10_g17024.t2"/>
    </source>
</evidence>
<dbReference type="SUPFAM" id="SSF49562">
    <property type="entry name" value="C2 domain (Calcium/lipid-binding domain, CaLB)"/>
    <property type="match status" value="2"/>
</dbReference>
<dbReference type="PROSITE" id="PS50234">
    <property type="entry name" value="VWFA"/>
    <property type="match status" value="1"/>
</dbReference>
<dbReference type="SMART" id="SM00239">
    <property type="entry name" value="C2"/>
    <property type="match status" value="1"/>
</dbReference>
<dbReference type="PANTHER" id="PTHR10857">
    <property type="entry name" value="COPINE"/>
    <property type="match status" value="1"/>
</dbReference>
<dbReference type="CDD" id="cd04048">
    <property type="entry name" value="C2A_Copine"/>
    <property type="match status" value="1"/>
</dbReference>
<evidence type="ECO:0000259" key="4">
    <source>
        <dbReference type="PROSITE" id="PS50234"/>
    </source>
</evidence>
<keyword evidence="5" id="KW-1185">Reference proteome</keyword>
<dbReference type="InterPro" id="IPR000008">
    <property type="entry name" value="C2_dom"/>
</dbReference>
<sequence>MKEREKGRNWQFGIPSHWEKQSITPMAGPINCDARPVPSAAGHSIYLLLLKKALVTLFGRLHCLCCAHLFHRIPPPPQMKALPKDRGPCARVELVLSAKSLADRDLFSKSDPICLVEESVQRGTPPNLQNVFVEIGRTERIKNSLNPRWSKKILLSYYFESKQHLRFNIYDIDSESDELSKHDFLGRCECELADIVSAPDGALSLPLNYFRDLPNQSGLLTICAEEVDDGQRESVHFVCHGIGLKQSQSLLNSFCMGKRKRTFLELYRLMDNGSRLMVHRTENARGAHNPEWKPFEVSVRHLCAGEKDRQFVVECYELREASGKHRLVGFLSTSVNALLNAPKGLRLELLKADKKGHSDHPKAVGTVHFLEVRLQREHSFLDFVSRGMQLEFAVSVDLTASNGEVTRPSSLHHIDAQRLNQYECAISAVLEICEHYNRTKQFEAYGFGAKIPPAYAVSHMFPLRLNNFERIVHGVSGVLDAYRCAVVNTQLFGPTNFAPTIREFVYKTSKFPRDGSRYQVLLILTDGVITDMHSTIRTIVDASHQPMSIIIIGIGNDEFTKMDALDADNCLLFADGHTAARDIVQFVPFRDFFGAGWTQNASDQEYLKSVLAKEVLAELPDQVCSFMKSHNISPPLRTPQPVHQQFAPPYPILPATAIADDTPHKQMHASPPPPYPPNG</sequence>
<evidence type="ECO:0000256" key="2">
    <source>
        <dbReference type="ARBA" id="ARBA00022737"/>
    </source>
</evidence>
<protein>
    <submittedName>
        <fullName evidence="6">Copine</fullName>
    </submittedName>
</protein>
<feature type="domain" description="VWFA" evidence="4">
    <location>
        <begin position="391"/>
        <end position="566"/>
    </location>
</feature>
<dbReference type="GO" id="GO:0071277">
    <property type="term" value="P:cellular response to calcium ion"/>
    <property type="evidence" value="ECO:0007669"/>
    <property type="project" value="TreeGrafter"/>
</dbReference>
<dbReference type="WBParaSite" id="Gr19_v10_g17024.t2">
    <property type="protein sequence ID" value="Gr19_v10_g17024.t2"/>
    <property type="gene ID" value="Gr19_v10_g17024"/>
</dbReference>
<dbReference type="PANTHER" id="PTHR10857:SF106">
    <property type="entry name" value="C2 DOMAIN-CONTAINING PROTEIN"/>
    <property type="match status" value="1"/>
</dbReference>
<dbReference type="Pfam" id="PF07002">
    <property type="entry name" value="Copine"/>
    <property type="match status" value="1"/>
</dbReference>
<dbReference type="InterPro" id="IPR036465">
    <property type="entry name" value="vWFA_dom_sf"/>
</dbReference>
<dbReference type="PROSITE" id="PS50004">
    <property type="entry name" value="C2"/>
    <property type="match status" value="1"/>
</dbReference>
<dbReference type="InterPro" id="IPR010734">
    <property type="entry name" value="Copine_C"/>
</dbReference>
<dbReference type="Proteomes" id="UP000887572">
    <property type="component" value="Unplaced"/>
</dbReference>
<keyword evidence="2" id="KW-0677">Repeat</keyword>
<organism evidence="5 6">
    <name type="scientific">Globodera rostochiensis</name>
    <name type="common">Golden nematode worm</name>
    <name type="synonym">Heterodera rostochiensis</name>
    <dbReference type="NCBI Taxonomy" id="31243"/>
    <lineage>
        <taxon>Eukaryota</taxon>
        <taxon>Metazoa</taxon>
        <taxon>Ecdysozoa</taxon>
        <taxon>Nematoda</taxon>
        <taxon>Chromadorea</taxon>
        <taxon>Rhabditida</taxon>
        <taxon>Tylenchina</taxon>
        <taxon>Tylenchomorpha</taxon>
        <taxon>Tylenchoidea</taxon>
        <taxon>Heteroderidae</taxon>
        <taxon>Heteroderinae</taxon>
        <taxon>Globodera</taxon>
    </lineage>
</organism>
<dbReference type="SUPFAM" id="SSF53300">
    <property type="entry name" value="vWA-like"/>
    <property type="match status" value="1"/>
</dbReference>
<evidence type="ECO:0000259" key="3">
    <source>
        <dbReference type="PROSITE" id="PS50004"/>
    </source>
</evidence>
<dbReference type="Pfam" id="PF00168">
    <property type="entry name" value="C2"/>
    <property type="match status" value="2"/>
</dbReference>
<comment type="similarity">
    <text evidence="1">Belongs to the copine family.</text>
</comment>
<dbReference type="InterPro" id="IPR002035">
    <property type="entry name" value="VWF_A"/>
</dbReference>
<name>A0A914HHM3_GLORO</name>
<dbReference type="InterPro" id="IPR037768">
    <property type="entry name" value="C2B_Copine"/>
</dbReference>
<evidence type="ECO:0000256" key="1">
    <source>
        <dbReference type="ARBA" id="ARBA00009048"/>
    </source>
</evidence>
<dbReference type="FunFam" id="2.60.40.150:FF:000099">
    <property type="entry name" value="Copine 3"/>
    <property type="match status" value="1"/>
</dbReference>
<dbReference type="InterPro" id="IPR045052">
    <property type="entry name" value="Copine"/>
</dbReference>
<dbReference type="SMART" id="SM00327">
    <property type="entry name" value="VWA"/>
    <property type="match status" value="1"/>
</dbReference>
<accession>A0A914HHM3</accession>
<proteinExistence type="inferred from homology"/>
<feature type="domain" description="C2" evidence="3">
    <location>
        <begin position="73"/>
        <end position="207"/>
    </location>
</feature>
<evidence type="ECO:0000313" key="5">
    <source>
        <dbReference type="Proteomes" id="UP000887572"/>
    </source>
</evidence>
<reference evidence="6" key="1">
    <citation type="submission" date="2022-11" db="UniProtKB">
        <authorList>
            <consortium name="WormBaseParasite"/>
        </authorList>
    </citation>
    <scope>IDENTIFICATION</scope>
</reference>
<dbReference type="CDD" id="cd04047">
    <property type="entry name" value="C2B_Copine"/>
    <property type="match status" value="1"/>
</dbReference>
<dbReference type="AlphaFoldDB" id="A0A914HHM3"/>